<organism evidence="1 2">
    <name type="scientific">Haemophilus parahaemolyticus</name>
    <dbReference type="NCBI Taxonomy" id="735"/>
    <lineage>
        <taxon>Bacteria</taxon>
        <taxon>Pseudomonadati</taxon>
        <taxon>Pseudomonadota</taxon>
        <taxon>Gammaproteobacteria</taxon>
        <taxon>Pasteurellales</taxon>
        <taxon>Pasteurellaceae</taxon>
        <taxon>Haemophilus</taxon>
    </lineage>
</organism>
<name>A0A369ZEX0_HAEPH</name>
<accession>A0A369ZEX0</accession>
<dbReference type="RefSeq" id="WP_111312510.1">
    <property type="nucleotide sequence ID" value="NZ_QEQD01000002.1"/>
</dbReference>
<protein>
    <submittedName>
        <fullName evidence="1">Uncharacterized protein</fullName>
    </submittedName>
</protein>
<sequence>MSTLIKPLTAIYKRLENAETLLEIAVSGCGIVTNGKGKTLTKEEMMSLVSEELRISKKNISYQLDELKADKTLKHYDDLLLAGDVE</sequence>
<dbReference type="AlphaFoldDB" id="A0A369ZEX0"/>
<comment type="caution">
    <text evidence="1">The sequence shown here is derived from an EMBL/GenBank/DDBJ whole genome shotgun (WGS) entry which is preliminary data.</text>
</comment>
<proteinExistence type="predicted"/>
<reference evidence="1 2" key="1">
    <citation type="submission" date="2018-05" db="EMBL/GenBank/DDBJ databases">
        <title>Draft Genome Sequences for a Diverse set of 7 Haemophilus Species.</title>
        <authorList>
            <person name="Nichols M."/>
            <person name="Topaz N."/>
            <person name="Wang X."/>
            <person name="Wang X."/>
            <person name="Boxrud D."/>
        </authorList>
    </citation>
    <scope>NUCLEOTIDE SEQUENCE [LARGE SCALE GENOMIC DNA]</scope>
    <source>
        <strain evidence="1 2">C2010039593</strain>
    </source>
</reference>
<dbReference type="Proteomes" id="UP000253999">
    <property type="component" value="Unassembled WGS sequence"/>
</dbReference>
<gene>
    <name evidence="1" type="ORF">DPV98_02475</name>
</gene>
<evidence type="ECO:0000313" key="2">
    <source>
        <dbReference type="Proteomes" id="UP000253999"/>
    </source>
</evidence>
<dbReference type="EMBL" id="QEQD01000002">
    <property type="protein sequence ID" value="RDF05292.1"/>
    <property type="molecule type" value="Genomic_DNA"/>
</dbReference>
<evidence type="ECO:0000313" key="1">
    <source>
        <dbReference type="EMBL" id="RDF05292.1"/>
    </source>
</evidence>